<reference evidence="4" key="1">
    <citation type="submission" date="2020-09" db="EMBL/GenBank/DDBJ databases">
        <authorList>
            <person name="Kikuchi T."/>
        </authorList>
    </citation>
    <scope>NUCLEOTIDE SEQUENCE</scope>
    <source>
        <strain evidence="4">SH1</strain>
    </source>
</reference>
<dbReference type="EMBL" id="CAJFDH010000005">
    <property type="protein sequence ID" value="CAD5225745.1"/>
    <property type="molecule type" value="Genomic_DNA"/>
</dbReference>
<name>A0A811LF07_9BILA</name>
<feature type="compositionally biased region" description="Polar residues" evidence="3">
    <location>
        <begin position="399"/>
        <end position="415"/>
    </location>
</feature>
<proteinExistence type="predicted"/>
<evidence type="ECO:0000313" key="4">
    <source>
        <dbReference type="EMBL" id="CAD5225745.1"/>
    </source>
</evidence>
<dbReference type="InterPro" id="IPR045159">
    <property type="entry name" value="DCAF7-like"/>
</dbReference>
<protein>
    <submittedName>
        <fullName evidence="4">Uncharacterized protein</fullName>
    </submittedName>
</protein>
<evidence type="ECO:0000313" key="5">
    <source>
        <dbReference type="Proteomes" id="UP000614601"/>
    </source>
</evidence>
<dbReference type="PANTHER" id="PTHR19919">
    <property type="entry name" value="WD REPEAT CONTAINING PROTEIN"/>
    <property type="match status" value="1"/>
</dbReference>
<dbReference type="EMBL" id="CAJFCW020000005">
    <property type="protein sequence ID" value="CAG9121259.1"/>
    <property type="molecule type" value="Genomic_DNA"/>
</dbReference>
<evidence type="ECO:0000256" key="1">
    <source>
        <dbReference type="ARBA" id="ARBA00022574"/>
    </source>
</evidence>
<dbReference type="OrthoDB" id="24670at2759"/>
<keyword evidence="5" id="KW-1185">Reference proteome</keyword>
<keyword evidence="2" id="KW-0677">Repeat</keyword>
<feature type="region of interest" description="Disordered" evidence="3">
    <location>
        <begin position="373"/>
        <end position="415"/>
    </location>
</feature>
<dbReference type="Proteomes" id="UP000783686">
    <property type="component" value="Unassembled WGS sequence"/>
</dbReference>
<evidence type="ECO:0000256" key="3">
    <source>
        <dbReference type="SAM" id="MobiDB-lite"/>
    </source>
</evidence>
<gene>
    <name evidence="4" type="ORF">BOKJ2_LOCUS11731</name>
</gene>
<accession>A0A811LF07</accession>
<organism evidence="4 5">
    <name type="scientific">Bursaphelenchus okinawaensis</name>
    <dbReference type="NCBI Taxonomy" id="465554"/>
    <lineage>
        <taxon>Eukaryota</taxon>
        <taxon>Metazoa</taxon>
        <taxon>Ecdysozoa</taxon>
        <taxon>Nematoda</taxon>
        <taxon>Chromadorea</taxon>
        <taxon>Rhabditida</taxon>
        <taxon>Tylenchina</taxon>
        <taxon>Tylenchomorpha</taxon>
        <taxon>Aphelenchoidea</taxon>
        <taxon>Aphelenchoididae</taxon>
        <taxon>Bursaphelenchus</taxon>
    </lineage>
</organism>
<dbReference type="AlphaFoldDB" id="A0A811LF07"/>
<sequence length="502" mass="57465">MAGVGEITSTIRQAAKEVSMKVQQNWSSLLLSQLNMHILSNGSSSRVMRPFVTLKQDQNGHSLYQPGLYYGYSGTYLPPLPEPESSCSATPTPQSSTCDFTDDNKSDYPCSLSVVRNEHRSKTGEGDRKLSKCRTKNSLKRKLSKPVRCDAKKKKLEEPEEDIRPWRHWDNDLKRLFSTYNVNPHKESNRYYKQFEKHNQDVIMSFNLDRESFRIPTIPVPAPPQCKAGPMYSPIVAPPLPAKKASELEDPNRQVLRQESGQNYNQNFSEAENPSYSQNQTFWTPQPFDFGQTFLNQPKGYGHQRQHSIATADPFIDFQPQSSQFAQYQQGFGLKNGNGISQSQNFIGQRQQSLPERSVPYYYVEHPLPAKHPYRGPMSTSQVATSHHRPQKKDDHTAFPSTSNTQMIQSQMDTSQMEQKKKEIYVYSSPFNLYGMAWSTRPEPENKFRLAVGSFIEEYNNKISIVQLREDVGEFKHIGTFDHPYPATKVLWIPDKKAATQT</sequence>
<keyword evidence="1" id="KW-0853">WD repeat</keyword>
<dbReference type="Proteomes" id="UP000614601">
    <property type="component" value="Unassembled WGS sequence"/>
</dbReference>
<comment type="caution">
    <text evidence="4">The sequence shown here is derived from an EMBL/GenBank/DDBJ whole genome shotgun (WGS) entry which is preliminary data.</text>
</comment>
<evidence type="ECO:0000256" key="2">
    <source>
        <dbReference type="ARBA" id="ARBA00022737"/>
    </source>
</evidence>